<evidence type="ECO:0000313" key="9">
    <source>
        <dbReference type="EMBL" id="MBE1609413.1"/>
    </source>
</evidence>
<dbReference type="InterPro" id="IPR036396">
    <property type="entry name" value="Cyt_P450_sf"/>
</dbReference>
<comment type="similarity">
    <text evidence="1 7">Belongs to the cytochrome P450 family.</text>
</comment>
<dbReference type="PROSITE" id="PS00086">
    <property type="entry name" value="CYTOCHROME_P450"/>
    <property type="match status" value="1"/>
</dbReference>
<keyword evidence="4 7" id="KW-0560">Oxidoreductase</keyword>
<evidence type="ECO:0000256" key="3">
    <source>
        <dbReference type="ARBA" id="ARBA00022723"/>
    </source>
</evidence>
<organism evidence="9 10">
    <name type="scientific">Actinopolymorpha pittospori</name>
    <dbReference type="NCBI Taxonomy" id="648752"/>
    <lineage>
        <taxon>Bacteria</taxon>
        <taxon>Bacillati</taxon>
        <taxon>Actinomycetota</taxon>
        <taxon>Actinomycetes</taxon>
        <taxon>Propionibacteriales</taxon>
        <taxon>Actinopolymorphaceae</taxon>
        <taxon>Actinopolymorpha</taxon>
    </lineage>
</organism>
<dbReference type="PANTHER" id="PTHR46696">
    <property type="entry name" value="P450, PUTATIVE (EUROFUNG)-RELATED"/>
    <property type="match status" value="1"/>
</dbReference>
<proteinExistence type="inferred from homology"/>
<dbReference type="FunFam" id="1.10.630.10:FF:000018">
    <property type="entry name" value="Cytochrome P450 monooxygenase"/>
    <property type="match status" value="1"/>
</dbReference>
<evidence type="ECO:0000256" key="1">
    <source>
        <dbReference type="ARBA" id="ARBA00010617"/>
    </source>
</evidence>
<keyword evidence="2 7" id="KW-0349">Heme</keyword>
<gene>
    <name evidence="9" type="ORF">HEB94_006261</name>
</gene>
<evidence type="ECO:0000256" key="6">
    <source>
        <dbReference type="ARBA" id="ARBA00023033"/>
    </source>
</evidence>
<evidence type="ECO:0000256" key="7">
    <source>
        <dbReference type="RuleBase" id="RU000461"/>
    </source>
</evidence>
<accession>A0A927N1V4</accession>
<dbReference type="GO" id="GO:0005506">
    <property type="term" value="F:iron ion binding"/>
    <property type="evidence" value="ECO:0007669"/>
    <property type="project" value="InterPro"/>
</dbReference>
<dbReference type="Pfam" id="PF00067">
    <property type="entry name" value="p450"/>
    <property type="match status" value="2"/>
</dbReference>
<dbReference type="PRINTS" id="PR00359">
    <property type="entry name" value="BP450"/>
</dbReference>
<dbReference type="InterPro" id="IPR001128">
    <property type="entry name" value="Cyt_P450"/>
</dbReference>
<name>A0A927N1V4_9ACTN</name>
<dbReference type="SUPFAM" id="SSF48264">
    <property type="entry name" value="Cytochrome P450"/>
    <property type="match status" value="1"/>
</dbReference>
<dbReference type="RefSeq" id="WP_192752991.1">
    <property type="nucleotide sequence ID" value="NZ_BAABJL010000162.1"/>
</dbReference>
<dbReference type="InterPro" id="IPR002397">
    <property type="entry name" value="Cyt_P450_B"/>
</dbReference>
<protein>
    <submittedName>
        <fullName evidence="9">Cytochrome P450</fullName>
    </submittedName>
</protein>
<dbReference type="PRINTS" id="PR00385">
    <property type="entry name" value="P450"/>
</dbReference>
<feature type="region of interest" description="Disordered" evidence="8">
    <location>
        <begin position="1"/>
        <end position="24"/>
    </location>
</feature>
<dbReference type="Proteomes" id="UP000638648">
    <property type="component" value="Unassembled WGS sequence"/>
</dbReference>
<dbReference type="EMBL" id="JADBEM010000001">
    <property type="protein sequence ID" value="MBE1609413.1"/>
    <property type="molecule type" value="Genomic_DNA"/>
</dbReference>
<dbReference type="GO" id="GO:0016705">
    <property type="term" value="F:oxidoreductase activity, acting on paired donors, with incorporation or reduction of molecular oxygen"/>
    <property type="evidence" value="ECO:0007669"/>
    <property type="project" value="InterPro"/>
</dbReference>
<dbReference type="AlphaFoldDB" id="A0A927N1V4"/>
<evidence type="ECO:0000313" key="10">
    <source>
        <dbReference type="Proteomes" id="UP000638648"/>
    </source>
</evidence>
<comment type="caution">
    <text evidence="9">The sequence shown here is derived from an EMBL/GenBank/DDBJ whole genome shotgun (WGS) entry which is preliminary data.</text>
</comment>
<keyword evidence="3 7" id="KW-0479">Metal-binding</keyword>
<evidence type="ECO:0000256" key="4">
    <source>
        <dbReference type="ARBA" id="ARBA00023002"/>
    </source>
</evidence>
<sequence length="395" mass="41977">MANSTSTRVLPFDRPDPMEPPPAYAELRESTSVAKVSNADGRPAWLVTSYDAAGAVLSDPRFGVTPPGEAGAEGTLLDDGPGHGRLRRLVGKAFTPRSVAALRPRIEEWAREHVAVMAASGPPADMVASLASPLPILVISDLLGVAIDERDLFRELADTASAADPFAMGADGQVAEGTVEAWTALAGYAAGLVAAKRERMGDDLLSALIAVRDTQDGRLSDEELISLATTIVAAGYLTTRNAISVGAIRLVSEGRLAELAGDSEPAEQILEEVLRLQAGLTGEPFPRWAQQALELSDTPIARGDLVLVRLEAASRDPRHFAEPDRFDPHRRGSDLTFGRGPHYCLGAALARVEVGAALRALAQRLPDLRIHGAVEDVPWIRSHTDAGPTILPVTW</sequence>
<reference evidence="9" key="1">
    <citation type="submission" date="2020-10" db="EMBL/GenBank/DDBJ databases">
        <title>Sequencing the genomes of 1000 actinobacteria strains.</title>
        <authorList>
            <person name="Klenk H.-P."/>
        </authorList>
    </citation>
    <scope>NUCLEOTIDE SEQUENCE</scope>
    <source>
        <strain evidence="9">DSM 45354</strain>
    </source>
</reference>
<evidence type="ECO:0000256" key="5">
    <source>
        <dbReference type="ARBA" id="ARBA00023004"/>
    </source>
</evidence>
<keyword evidence="6 7" id="KW-0503">Monooxygenase</keyword>
<dbReference type="InterPro" id="IPR017972">
    <property type="entry name" value="Cyt_P450_CS"/>
</dbReference>
<dbReference type="Gene3D" id="1.10.630.10">
    <property type="entry name" value="Cytochrome P450"/>
    <property type="match status" value="1"/>
</dbReference>
<evidence type="ECO:0000256" key="2">
    <source>
        <dbReference type="ARBA" id="ARBA00022617"/>
    </source>
</evidence>
<keyword evidence="5 7" id="KW-0408">Iron</keyword>
<evidence type="ECO:0000256" key="8">
    <source>
        <dbReference type="SAM" id="MobiDB-lite"/>
    </source>
</evidence>
<keyword evidence="10" id="KW-1185">Reference proteome</keyword>
<dbReference type="GO" id="GO:0020037">
    <property type="term" value="F:heme binding"/>
    <property type="evidence" value="ECO:0007669"/>
    <property type="project" value="InterPro"/>
</dbReference>
<dbReference type="GO" id="GO:0004497">
    <property type="term" value="F:monooxygenase activity"/>
    <property type="evidence" value="ECO:0007669"/>
    <property type="project" value="UniProtKB-KW"/>
</dbReference>
<dbReference type="PANTHER" id="PTHR46696:SF1">
    <property type="entry name" value="CYTOCHROME P450 YJIB-RELATED"/>
    <property type="match status" value="1"/>
</dbReference>